<dbReference type="Proteomes" id="UP000664702">
    <property type="component" value="Chromosome"/>
</dbReference>
<evidence type="ECO:0000256" key="1">
    <source>
        <dbReference type="SAM" id="MobiDB-lite"/>
    </source>
</evidence>
<evidence type="ECO:0000313" key="4">
    <source>
        <dbReference type="Proteomes" id="UP000664702"/>
    </source>
</evidence>
<reference evidence="2" key="1">
    <citation type="submission" date="2021-03" db="EMBL/GenBank/DDBJ databases">
        <title>Whole Genome Sequence of Bradyrhizobium sp. Strain 144S4.</title>
        <authorList>
            <person name="Bromfield E.S.P."/>
            <person name="Cloutier S."/>
        </authorList>
    </citation>
    <scope>NUCLEOTIDE SEQUENCE [LARGE SCALE GENOMIC DNA]</scope>
    <source>
        <strain evidence="2">144S4</strain>
    </source>
</reference>
<organism evidence="2">
    <name type="scientific">Bradyrhizobium barranii subsp. barranii</name>
    <dbReference type="NCBI Taxonomy" id="2823807"/>
    <lineage>
        <taxon>Bacteria</taxon>
        <taxon>Pseudomonadati</taxon>
        <taxon>Pseudomonadota</taxon>
        <taxon>Alphaproteobacteria</taxon>
        <taxon>Hyphomicrobiales</taxon>
        <taxon>Nitrobacteraceae</taxon>
        <taxon>Bradyrhizobium</taxon>
        <taxon>Bradyrhizobium barranii</taxon>
    </lineage>
</organism>
<proteinExistence type="predicted"/>
<protein>
    <submittedName>
        <fullName evidence="2">Uncharacterized protein</fullName>
    </submittedName>
</protein>
<accession>A0A939M902</accession>
<sequence length="130" mass="13557">MTVLRPEGFAGRGPANRKDLIARMAADLCRAGIPTDETDAIRALCRLDYRFGDVTALAEDALFAARESAVAASMATETPQSPSPAKASQAPLPETVLAAPGSKDSGFLSTSLSLLTLEAPLAWRNPETGA</sequence>
<evidence type="ECO:0000313" key="3">
    <source>
        <dbReference type="EMBL" id="UEM09045.1"/>
    </source>
</evidence>
<dbReference type="AlphaFoldDB" id="A0A939M902"/>
<dbReference type="RefSeq" id="WP_208087225.1">
    <property type="nucleotide sequence ID" value="NZ_CP086136.1"/>
</dbReference>
<reference evidence="3 4" key="2">
    <citation type="journal article" date="2022" name="Int. J. Syst. Evol. Microbiol.">
        <title>Strains of Bradyrhizobium barranii sp. nov. associated with legumes native to Canada are symbionts of soybeans and belong to different subspecies (subsp. barranii subsp. nov. and subsp. apii subsp. nov.) and symbiovars (sv. glycinearum and sv. septentrionale).</title>
        <authorList>
            <person name="Bromfield E.S.P."/>
            <person name="Cloutier S."/>
            <person name="Wasai-Hara S."/>
            <person name="Minamisawa K."/>
        </authorList>
    </citation>
    <scope>NUCLEOTIDE SEQUENCE [LARGE SCALE GENOMIC DNA]</scope>
    <source>
        <strain evidence="3 4">144S4</strain>
    </source>
</reference>
<dbReference type="EMBL" id="JAGEMI010000001">
    <property type="protein sequence ID" value="MBO1865422.1"/>
    <property type="molecule type" value="Genomic_DNA"/>
</dbReference>
<gene>
    <name evidence="3" type="ORF">J4G43_030365</name>
    <name evidence="2" type="ORF">J4G43_32340</name>
</gene>
<feature type="region of interest" description="Disordered" evidence="1">
    <location>
        <begin position="72"/>
        <end position="99"/>
    </location>
</feature>
<evidence type="ECO:0000313" key="2">
    <source>
        <dbReference type="EMBL" id="MBO1865422.1"/>
    </source>
</evidence>
<dbReference type="KEGG" id="bban:J4G43_030365"/>
<dbReference type="EMBL" id="CP086136">
    <property type="protein sequence ID" value="UEM09045.1"/>
    <property type="molecule type" value="Genomic_DNA"/>
</dbReference>
<name>A0A939M902_9BRAD</name>